<sequence length="368" mass="41677">MKIPLLDLTKQYRSIKQEIDQAVMNVMEKGNFVLGEEVSLLEQEMAAFCGARYGVGVNSGTDALLLSLMAYGIDRGDEVITTPFTFIATAEVIAFLGAKPVFVDIDPKTFNIDVKKIEQVITKKTKAIIPVHLYGQMADMDPIMDLAKKYNLVVIEDAAQAILAKYKESYAGSIGHTGCFSFFPAKNLGAYGDGGMILTNDEEKVERLKMLRNHGSRVKYHHAILGCNSRLDEIQAAILRVKIRYINSWTQERKRIAQGYNESLSDISWLTIPFEEEWNRCVYNQYTLRSQFRDKFQKHLTEAGIPTAIHYPMPLHLQEAFSFLGHKKGDFPESEKASSEVISLPIYPELTDEQRKAVIEGIRYFKVE</sequence>
<evidence type="ECO:0000256" key="4">
    <source>
        <dbReference type="PIRSR" id="PIRSR000390-2"/>
    </source>
</evidence>
<evidence type="ECO:0000256" key="1">
    <source>
        <dbReference type="ARBA" id="ARBA00022898"/>
    </source>
</evidence>
<dbReference type="InterPro" id="IPR015424">
    <property type="entry name" value="PyrdxlP-dep_Trfase"/>
</dbReference>
<accession>A0A1J5E2Q1</accession>
<evidence type="ECO:0000256" key="2">
    <source>
        <dbReference type="ARBA" id="ARBA00037999"/>
    </source>
</evidence>
<evidence type="ECO:0000256" key="3">
    <source>
        <dbReference type="PIRSR" id="PIRSR000390-1"/>
    </source>
</evidence>
<proteinExistence type="inferred from homology"/>
<dbReference type="PIRSF" id="PIRSF000390">
    <property type="entry name" value="PLP_StrS"/>
    <property type="match status" value="1"/>
</dbReference>
<dbReference type="InterPro" id="IPR015422">
    <property type="entry name" value="PyrdxlP-dep_Trfase_small"/>
</dbReference>
<dbReference type="SUPFAM" id="SSF53383">
    <property type="entry name" value="PLP-dependent transferases"/>
    <property type="match status" value="1"/>
</dbReference>
<dbReference type="GO" id="GO:0030170">
    <property type="term" value="F:pyridoxal phosphate binding"/>
    <property type="evidence" value="ECO:0007669"/>
    <property type="project" value="UniProtKB-ARBA"/>
</dbReference>
<dbReference type="Proteomes" id="UP000183085">
    <property type="component" value="Unassembled WGS sequence"/>
</dbReference>
<gene>
    <name evidence="6" type="ORF">AUJ95_08900</name>
</gene>
<reference evidence="6 7" key="1">
    <citation type="journal article" date="2016" name="Environ. Microbiol.">
        <title>Genomic resolution of a cold subsurface aquifer community provides metabolic insights for novel microbes adapted to high CO concentrations.</title>
        <authorList>
            <person name="Probst A.J."/>
            <person name="Castelle C.J."/>
            <person name="Singh A."/>
            <person name="Brown C.T."/>
            <person name="Anantharaman K."/>
            <person name="Sharon I."/>
            <person name="Hug L.A."/>
            <person name="Burstein D."/>
            <person name="Emerson J.B."/>
            <person name="Thomas B.C."/>
            <person name="Banfield J.F."/>
        </authorList>
    </citation>
    <scope>NUCLEOTIDE SEQUENCE [LARGE SCALE GENOMIC DNA]</scope>
    <source>
        <strain evidence="6">CG2_30_40_21</strain>
    </source>
</reference>
<comment type="caution">
    <text evidence="6">The sequence shown here is derived from an EMBL/GenBank/DDBJ whole genome shotgun (WGS) entry which is preliminary data.</text>
</comment>
<dbReference type="EMBL" id="MNYI01000230">
    <property type="protein sequence ID" value="OIP36960.1"/>
    <property type="molecule type" value="Genomic_DNA"/>
</dbReference>
<dbReference type="Gene3D" id="3.90.1150.10">
    <property type="entry name" value="Aspartate Aminotransferase, domain 1"/>
    <property type="match status" value="1"/>
</dbReference>
<dbReference type="CDD" id="cd00616">
    <property type="entry name" value="AHBA_syn"/>
    <property type="match status" value="1"/>
</dbReference>
<dbReference type="Pfam" id="PF01041">
    <property type="entry name" value="DegT_DnrJ_EryC1"/>
    <property type="match status" value="1"/>
</dbReference>
<dbReference type="PANTHER" id="PTHR30244">
    <property type="entry name" value="TRANSAMINASE"/>
    <property type="match status" value="1"/>
</dbReference>
<name>A0A1J5E2Q1_9BACT</name>
<dbReference type="Gene3D" id="3.40.640.10">
    <property type="entry name" value="Type I PLP-dependent aspartate aminotransferase-like (Major domain)"/>
    <property type="match status" value="1"/>
</dbReference>
<dbReference type="GO" id="GO:0000271">
    <property type="term" value="P:polysaccharide biosynthetic process"/>
    <property type="evidence" value="ECO:0007669"/>
    <property type="project" value="TreeGrafter"/>
</dbReference>
<dbReference type="InterPro" id="IPR000653">
    <property type="entry name" value="DegT/StrS_aminotransferase"/>
</dbReference>
<feature type="modified residue" description="N6-(pyridoxal phosphate)lysine" evidence="4">
    <location>
        <position position="186"/>
    </location>
</feature>
<organism evidence="6 7">
    <name type="scientific">Candidatus Desantisbacteria bacterium CG2_30_40_21</name>
    <dbReference type="NCBI Taxonomy" id="1817895"/>
    <lineage>
        <taxon>Bacteria</taxon>
        <taxon>Candidatus Desantisiibacteriota</taxon>
    </lineage>
</organism>
<dbReference type="InterPro" id="IPR015421">
    <property type="entry name" value="PyrdxlP-dep_Trfase_major"/>
</dbReference>
<comment type="similarity">
    <text evidence="2 5">Belongs to the DegT/DnrJ/EryC1 family.</text>
</comment>
<dbReference type="AlphaFoldDB" id="A0A1J5E2Q1"/>
<dbReference type="STRING" id="1817895.AUJ95_08900"/>
<keyword evidence="1 4" id="KW-0663">Pyridoxal phosphate</keyword>
<evidence type="ECO:0000313" key="7">
    <source>
        <dbReference type="Proteomes" id="UP000183085"/>
    </source>
</evidence>
<dbReference type="GO" id="GO:0008483">
    <property type="term" value="F:transaminase activity"/>
    <property type="evidence" value="ECO:0007669"/>
    <property type="project" value="TreeGrafter"/>
</dbReference>
<dbReference type="PANTHER" id="PTHR30244:SF36">
    <property type="entry name" value="3-OXO-GLUCOSE-6-PHOSPHATE:GLUTAMATE AMINOTRANSFERASE"/>
    <property type="match status" value="1"/>
</dbReference>
<evidence type="ECO:0000313" key="6">
    <source>
        <dbReference type="EMBL" id="OIP36960.1"/>
    </source>
</evidence>
<protein>
    <submittedName>
        <fullName evidence="6">Transcriptional regulator</fullName>
    </submittedName>
</protein>
<feature type="active site" description="Proton acceptor" evidence="3">
    <location>
        <position position="186"/>
    </location>
</feature>
<evidence type="ECO:0000256" key="5">
    <source>
        <dbReference type="RuleBase" id="RU004508"/>
    </source>
</evidence>
<dbReference type="FunFam" id="3.40.640.10:FF:000089">
    <property type="entry name" value="Aminotransferase, DegT/DnrJ/EryC1/StrS family"/>
    <property type="match status" value="1"/>
</dbReference>